<dbReference type="Gene3D" id="3.30.310.10">
    <property type="entry name" value="TATA-Binding Protein"/>
    <property type="match status" value="1"/>
</dbReference>
<dbReference type="InterPro" id="IPR017106">
    <property type="entry name" value="Coatomer_gsu"/>
</dbReference>
<dbReference type="Gene3D" id="2.60.40.1480">
    <property type="entry name" value="Coatomer, gamma subunit, appendage domain"/>
    <property type="match status" value="1"/>
</dbReference>
<dbReference type="GO" id="GO:0030126">
    <property type="term" value="C:COPI vesicle coat"/>
    <property type="evidence" value="ECO:0007669"/>
    <property type="project" value="InterPro"/>
</dbReference>
<keyword evidence="3 13" id="KW-0813">Transport</keyword>
<dbReference type="PANTHER" id="PTHR10261:SF0">
    <property type="entry name" value="COATOMER SUBUNIT GAMMA-2"/>
    <property type="match status" value="1"/>
</dbReference>
<dbReference type="SUPFAM" id="SSF49348">
    <property type="entry name" value="Clathrin adaptor appendage domain"/>
    <property type="match status" value="1"/>
</dbReference>
<sequence>MIKKFDKKDEEAGSGSNPFQHLEKSAVLQEARIFNETPINPRRCLHILTKIIYLLNQGEHFGTTEATEAFFAMTRLFQSNDQTLRRMCYLTIKEMANISEDVIIVTSSLTKDMTGKEDVYRGPAIRALCRITDTTMLQAIERYMKQAIVDKVPSVSSSALVSSLHMVKMSYDVVKRWVNEAQEAASSDNIMVQYHALGLLYHLRKNDRLAVTKMLNKFTKSGLKSPFAYCMLIRIASKLLEETEGGHDSPLFDFIESCLRNKHEMVVYEAASAIVHMPKCTARELAPAVSVLQLFCSSPKAALRYAAVRTLNKVAMKHPSAVTACNLDLENLITDSNRSIATLAITTLLKTGSESSVDRLMKQISSFVSEISDEFKVVVVQAISALCQKYPRKHGVMMNFLSNMLRDDGGFEYKRAIVDCIISIIEENPESKETGLAHLCEFIEDCEHTVLATKILHLLGKEGPRTPSPSKYIRFIFNRVVLESEAVRAAAVSALAKFGAQNDDLLPSVLVLMQRCMMDSDDEVRDRATFYMNVLQQKQKALNAAYIFNGLSVSIPGLEKSLHQYTLEPSEKPFDIKTVPLSTAPITEQKTEIAPVATSKAPEKLAPSRQDIYQEQLSSIPEFQSLGTLFKSSEPAQLTEAETEYVVRCIKHTFAGHMVFQFDCTNTLNDQLLQRVLVQMEPSESYEVVHHIPAPSLHYNQPGSCYTLVRLPDDDPTAVSCTFSCTMKYLVRDCDPNTGEPDDDGYDDEYVLEDIEVTVADHIQKVLKPNFGAAWEEVGADFEKEETFALASVRTLEEAVNNIISFLGMQPCERSDKVPENKNSHVLFLAGVFRGGYDVLVRARLALADGVTMQVTVRSADENVVDVILASVG</sequence>
<evidence type="ECO:0000256" key="11">
    <source>
        <dbReference type="ARBA" id="ARBA00025536"/>
    </source>
</evidence>
<reference evidence="17" key="1">
    <citation type="submission" date="2023-06" db="EMBL/GenBank/DDBJ databases">
        <title>Male Hemibagrus guttatus genome.</title>
        <authorList>
            <person name="Bian C."/>
        </authorList>
    </citation>
    <scope>NUCLEOTIDE SEQUENCE</scope>
    <source>
        <strain evidence="17">Male_cb2023</strain>
        <tissue evidence="17">Muscle</tissue>
    </source>
</reference>
<accession>A0AAE0QCP1</accession>
<evidence type="ECO:0000256" key="3">
    <source>
        <dbReference type="ARBA" id="ARBA00022448"/>
    </source>
</evidence>
<dbReference type="Pfam" id="PF08752">
    <property type="entry name" value="COP-gamma_platf"/>
    <property type="match status" value="1"/>
</dbReference>
<dbReference type="FunFam" id="2.60.40.1480:FF:000001">
    <property type="entry name" value="Coatomer subunit gamma"/>
    <property type="match status" value="1"/>
</dbReference>
<comment type="caution">
    <text evidence="17">The sequence shown here is derived from an EMBL/GenBank/DDBJ whole genome shotgun (WGS) entry which is preliminary data.</text>
</comment>
<evidence type="ECO:0000256" key="1">
    <source>
        <dbReference type="ARBA" id="ARBA00004255"/>
    </source>
</evidence>
<evidence type="ECO:0000256" key="9">
    <source>
        <dbReference type="ARBA" id="ARBA00023136"/>
    </source>
</evidence>
<dbReference type="GO" id="GO:0006891">
    <property type="term" value="P:intra-Golgi vesicle-mediated transport"/>
    <property type="evidence" value="ECO:0007669"/>
    <property type="project" value="TreeGrafter"/>
</dbReference>
<dbReference type="Pfam" id="PF01602">
    <property type="entry name" value="Adaptin_N"/>
    <property type="match status" value="1"/>
</dbReference>
<evidence type="ECO:0000256" key="7">
    <source>
        <dbReference type="ARBA" id="ARBA00022927"/>
    </source>
</evidence>
<dbReference type="InterPro" id="IPR011989">
    <property type="entry name" value="ARM-like"/>
</dbReference>
<dbReference type="SUPFAM" id="SSF48371">
    <property type="entry name" value="ARM repeat"/>
    <property type="match status" value="1"/>
</dbReference>
<dbReference type="InterPro" id="IPR013041">
    <property type="entry name" value="Clathrin_app_Ig-like_sf"/>
</dbReference>
<feature type="domain" description="Coatomer gamma subunit appendage Ig-like subdomain" evidence="15">
    <location>
        <begin position="612"/>
        <end position="758"/>
    </location>
</feature>
<comment type="subcellular location">
    <subcellularLocation>
        <location evidence="13">Cytoplasm</location>
    </subcellularLocation>
    <subcellularLocation>
        <location evidence="1 13">Golgi apparatus membrane</location>
        <topology evidence="1 13">Peripheral membrane protein</topology>
        <orientation evidence="1 13">Cytoplasmic side</orientation>
    </subcellularLocation>
    <subcellularLocation>
        <location evidence="13">Cytoplasmic vesicle</location>
        <location evidence="13">COPI-coated vesicle membrane</location>
        <topology evidence="13">Peripheral membrane protein</topology>
        <orientation evidence="13">Cytoplasmic side</orientation>
    </subcellularLocation>
</comment>
<evidence type="ECO:0000256" key="5">
    <source>
        <dbReference type="ARBA" id="ARBA00022737"/>
    </source>
</evidence>
<dbReference type="InterPro" id="IPR016024">
    <property type="entry name" value="ARM-type_fold"/>
</dbReference>
<dbReference type="GO" id="GO:0005198">
    <property type="term" value="F:structural molecule activity"/>
    <property type="evidence" value="ECO:0007669"/>
    <property type="project" value="InterPro"/>
</dbReference>
<dbReference type="Proteomes" id="UP001274896">
    <property type="component" value="Unassembled WGS sequence"/>
</dbReference>
<evidence type="ECO:0000313" key="18">
    <source>
        <dbReference type="Proteomes" id="UP001274896"/>
    </source>
</evidence>
<dbReference type="SUPFAM" id="SSF55711">
    <property type="entry name" value="Subdomain of clathrin and coatomer appendage domain"/>
    <property type="match status" value="1"/>
</dbReference>
<keyword evidence="4 13" id="KW-0963">Cytoplasm</keyword>
<dbReference type="PANTHER" id="PTHR10261">
    <property type="entry name" value="COATOMER SUBUNIT GAMMA"/>
    <property type="match status" value="1"/>
</dbReference>
<dbReference type="InterPro" id="IPR013040">
    <property type="entry name" value="Coatomer_gsu_app_Ig-like_dom"/>
</dbReference>
<dbReference type="InterPro" id="IPR002553">
    <property type="entry name" value="Clathrin/coatomer_adapt-like_N"/>
</dbReference>
<dbReference type="EMBL" id="JAUCMX010000018">
    <property type="protein sequence ID" value="KAK3517974.1"/>
    <property type="molecule type" value="Genomic_DNA"/>
</dbReference>
<evidence type="ECO:0000256" key="6">
    <source>
        <dbReference type="ARBA" id="ARBA00022892"/>
    </source>
</evidence>
<dbReference type="FunFam" id="3.30.310.10:FF:000006">
    <property type="entry name" value="Coatomer subunit gamma"/>
    <property type="match status" value="1"/>
</dbReference>
<comment type="subunit">
    <text evidence="12 13">Oligomeric complex.</text>
</comment>
<keyword evidence="18" id="KW-1185">Reference proteome</keyword>
<dbReference type="InterPro" id="IPR037067">
    <property type="entry name" value="Coatomer_gsu_app_sf"/>
</dbReference>
<dbReference type="InterPro" id="IPR009028">
    <property type="entry name" value="Coatomer/calthrin_app_sub_C"/>
</dbReference>
<gene>
    <name evidence="17" type="ORF">QTP70_028538</name>
</gene>
<dbReference type="FunFam" id="1.25.10.10:FF:000071">
    <property type="entry name" value="Coatomer subunit gamma"/>
    <property type="match status" value="1"/>
</dbReference>
<feature type="domain" description="Coatomer subunit gamma C-terminal" evidence="16">
    <location>
        <begin position="760"/>
        <end position="872"/>
    </location>
</feature>
<evidence type="ECO:0000259" key="16">
    <source>
        <dbReference type="Pfam" id="PF16381"/>
    </source>
</evidence>
<keyword evidence="7 13" id="KW-0653">Protein transport</keyword>
<dbReference type="InterPro" id="IPR032154">
    <property type="entry name" value="Coatomer_g_Cpla"/>
</dbReference>
<evidence type="ECO:0000256" key="10">
    <source>
        <dbReference type="ARBA" id="ARBA00023329"/>
    </source>
</evidence>
<evidence type="ECO:0000256" key="2">
    <source>
        <dbReference type="ARBA" id="ARBA00010720"/>
    </source>
</evidence>
<evidence type="ECO:0000259" key="15">
    <source>
        <dbReference type="Pfam" id="PF08752"/>
    </source>
</evidence>
<dbReference type="InterPro" id="IPR012295">
    <property type="entry name" value="TBP_dom_sf"/>
</dbReference>
<evidence type="ECO:0000256" key="12">
    <source>
        <dbReference type="ARBA" id="ARBA00062914"/>
    </source>
</evidence>
<proteinExistence type="inferred from homology"/>
<evidence type="ECO:0000256" key="8">
    <source>
        <dbReference type="ARBA" id="ARBA00023034"/>
    </source>
</evidence>
<comment type="function">
    <text evidence="11 13">The coatomer is a cytosolic protein complex that binds to dilysine motifs and reversibly associates with Golgi non-clathrin-coated vesicles, which further mediate biosynthetic protein transport from the ER, via the Golgi up to the trans Golgi network. Coatomer complex is required for budding from Golgi membranes, and is essential for the retrograde Golgi-to-ER transport of dilysine-tagged proteins.</text>
</comment>
<dbReference type="Gene3D" id="1.25.10.10">
    <property type="entry name" value="Leucine-rich Repeat Variant"/>
    <property type="match status" value="2"/>
</dbReference>
<dbReference type="Pfam" id="PF16381">
    <property type="entry name" value="Coatomer_g_Cpla"/>
    <property type="match status" value="1"/>
</dbReference>
<dbReference type="GO" id="GO:0072384">
    <property type="term" value="P:organelle transport along microtubule"/>
    <property type="evidence" value="ECO:0007669"/>
    <property type="project" value="TreeGrafter"/>
</dbReference>
<dbReference type="GO" id="GO:0009306">
    <property type="term" value="P:protein secretion"/>
    <property type="evidence" value="ECO:0007669"/>
    <property type="project" value="TreeGrafter"/>
</dbReference>
<feature type="domain" description="Clathrin/coatomer adaptor adaptin-like N-terminal" evidence="14">
    <location>
        <begin position="24"/>
        <end position="538"/>
    </location>
</feature>
<dbReference type="PIRSF" id="PIRSF037093">
    <property type="entry name" value="Coatomer_gamma_subunit"/>
    <property type="match status" value="1"/>
</dbReference>
<keyword evidence="5" id="KW-0677">Repeat</keyword>
<dbReference type="GO" id="GO:0005793">
    <property type="term" value="C:endoplasmic reticulum-Golgi intermediate compartment"/>
    <property type="evidence" value="ECO:0007669"/>
    <property type="project" value="TreeGrafter"/>
</dbReference>
<protein>
    <recommendedName>
        <fullName evidence="13">Coatomer subunit gamma</fullName>
    </recommendedName>
</protein>
<dbReference type="GO" id="GO:0005783">
    <property type="term" value="C:endoplasmic reticulum"/>
    <property type="evidence" value="ECO:0007669"/>
    <property type="project" value="TreeGrafter"/>
</dbReference>
<keyword evidence="8 13" id="KW-0333">Golgi apparatus</keyword>
<keyword evidence="9 13" id="KW-0472">Membrane</keyword>
<keyword evidence="10 13" id="KW-0968">Cytoplasmic vesicle</keyword>
<keyword evidence="6 13" id="KW-0931">ER-Golgi transport</keyword>
<name>A0AAE0QCP1_9TELE</name>
<evidence type="ECO:0000313" key="17">
    <source>
        <dbReference type="EMBL" id="KAK3517974.1"/>
    </source>
</evidence>
<dbReference type="GO" id="GO:0000139">
    <property type="term" value="C:Golgi membrane"/>
    <property type="evidence" value="ECO:0007669"/>
    <property type="project" value="UniProtKB-SubCell"/>
</dbReference>
<evidence type="ECO:0000259" key="14">
    <source>
        <dbReference type="Pfam" id="PF01602"/>
    </source>
</evidence>
<dbReference type="GO" id="GO:0006888">
    <property type="term" value="P:endoplasmic reticulum to Golgi vesicle-mediated transport"/>
    <property type="evidence" value="ECO:0007669"/>
    <property type="project" value="TreeGrafter"/>
</dbReference>
<organism evidence="17 18">
    <name type="scientific">Hemibagrus guttatus</name>
    <dbReference type="NCBI Taxonomy" id="175788"/>
    <lineage>
        <taxon>Eukaryota</taxon>
        <taxon>Metazoa</taxon>
        <taxon>Chordata</taxon>
        <taxon>Craniata</taxon>
        <taxon>Vertebrata</taxon>
        <taxon>Euteleostomi</taxon>
        <taxon>Actinopterygii</taxon>
        <taxon>Neopterygii</taxon>
        <taxon>Teleostei</taxon>
        <taxon>Ostariophysi</taxon>
        <taxon>Siluriformes</taxon>
        <taxon>Bagridae</taxon>
        <taxon>Hemibagrus</taxon>
    </lineage>
</organism>
<dbReference type="GO" id="GO:0006886">
    <property type="term" value="P:intracellular protein transport"/>
    <property type="evidence" value="ECO:0007669"/>
    <property type="project" value="InterPro"/>
</dbReference>
<evidence type="ECO:0000256" key="4">
    <source>
        <dbReference type="ARBA" id="ARBA00022490"/>
    </source>
</evidence>
<dbReference type="FunFam" id="1.25.10.10:FF:000038">
    <property type="entry name" value="Coatomer subunit gamma"/>
    <property type="match status" value="1"/>
</dbReference>
<evidence type="ECO:0000256" key="13">
    <source>
        <dbReference type="PIRNR" id="PIRNR037093"/>
    </source>
</evidence>
<dbReference type="AlphaFoldDB" id="A0AAE0QCP1"/>
<comment type="similarity">
    <text evidence="2 13">Belongs to the COPG family.</text>
</comment>